<reference evidence="2" key="1">
    <citation type="submission" date="2014-05" db="EMBL/GenBank/DDBJ databases">
        <title>The transcriptome of the halophilic microalga Tetraselmis sp. GSL018 isolated from the Great Salt Lake, Utah.</title>
        <authorList>
            <person name="Jinkerson R.E."/>
            <person name="D'Adamo S."/>
            <person name="Posewitz M.C."/>
        </authorList>
    </citation>
    <scope>NUCLEOTIDE SEQUENCE</scope>
    <source>
        <strain evidence="2">GSL018</strain>
    </source>
</reference>
<feature type="compositionally biased region" description="Pro residues" evidence="1">
    <location>
        <begin position="24"/>
        <end position="37"/>
    </location>
</feature>
<feature type="region of interest" description="Disordered" evidence="1">
    <location>
        <begin position="1"/>
        <end position="37"/>
    </location>
</feature>
<gene>
    <name evidence="2" type="ORF">TSPGSL018_14407</name>
</gene>
<accession>A0A061S6U9</accession>
<name>A0A061S6U9_9CHLO</name>
<evidence type="ECO:0000313" key="2">
    <source>
        <dbReference type="EMBL" id="JAC78739.1"/>
    </source>
</evidence>
<feature type="compositionally biased region" description="Basic and acidic residues" evidence="1">
    <location>
        <begin position="1"/>
        <end position="13"/>
    </location>
</feature>
<sequence length="37" mass="3873">GVGVDRRGLEGKGHGLPSWGPASGEPPWPPQQPPLRC</sequence>
<dbReference type="EMBL" id="GBEZ01006672">
    <property type="protein sequence ID" value="JAC78739.1"/>
    <property type="molecule type" value="Transcribed_RNA"/>
</dbReference>
<dbReference type="AlphaFoldDB" id="A0A061S6U9"/>
<feature type="non-terminal residue" evidence="2">
    <location>
        <position position="1"/>
    </location>
</feature>
<evidence type="ECO:0000256" key="1">
    <source>
        <dbReference type="SAM" id="MobiDB-lite"/>
    </source>
</evidence>
<protein>
    <submittedName>
        <fullName evidence="2">Uncharacterized protein</fullName>
    </submittedName>
</protein>
<organism evidence="2">
    <name type="scientific">Tetraselmis sp. GSL018</name>
    <dbReference type="NCBI Taxonomy" id="582737"/>
    <lineage>
        <taxon>Eukaryota</taxon>
        <taxon>Viridiplantae</taxon>
        <taxon>Chlorophyta</taxon>
        <taxon>core chlorophytes</taxon>
        <taxon>Chlorodendrophyceae</taxon>
        <taxon>Chlorodendrales</taxon>
        <taxon>Chlorodendraceae</taxon>
        <taxon>Tetraselmis</taxon>
    </lineage>
</organism>
<proteinExistence type="predicted"/>